<sequence>MTRVAVADGQCLSKHSAAILEAMGRAKPSHRAVLIQASALLDAGALHAESTRLVRLLSHEDEKVAEAALDRLRTAKVQPGSARWCQVRDSLALVVRGVEAVGGAVGSAAGGAVGGSAALGLSNRTSPATPARSPVVVAAHRMLGMKAGELRAQGFSAAELAGGGYREEVMSLVAENKKLYSIADLLAADFSIEHLRRECSFSASDFKAAKCPAADLKAAGFTTHELAVAGFEASELKQIGCGAEELTRAGYRWSQLREARFSASQLAAVGAEPRRLSAVGYSDDELRIAGFSYKEITGS</sequence>
<dbReference type="InterPro" id="IPR057481">
    <property type="entry name" value="Decapeptide"/>
</dbReference>
<dbReference type="AlphaFoldDB" id="A0A7S2DK43"/>
<dbReference type="Pfam" id="PF25296">
    <property type="entry name" value="Decapeptide"/>
    <property type="match status" value="1"/>
</dbReference>
<name>A0A7S2DK43_9EUKA</name>
<reference evidence="1" key="1">
    <citation type="submission" date="2021-01" db="EMBL/GenBank/DDBJ databases">
        <authorList>
            <person name="Corre E."/>
            <person name="Pelletier E."/>
            <person name="Niang G."/>
            <person name="Scheremetjew M."/>
            <person name="Finn R."/>
            <person name="Kale V."/>
            <person name="Holt S."/>
            <person name="Cochrane G."/>
            <person name="Meng A."/>
            <person name="Brown T."/>
            <person name="Cohen L."/>
        </authorList>
    </citation>
    <scope>NUCLEOTIDE SEQUENCE</scope>
    <source>
        <strain evidence="1">UTEX LB 985</strain>
    </source>
</reference>
<evidence type="ECO:0000313" key="1">
    <source>
        <dbReference type="EMBL" id="CAD9456394.1"/>
    </source>
</evidence>
<proteinExistence type="predicted"/>
<protein>
    <submittedName>
        <fullName evidence="1">Uncharacterized protein</fullName>
    </submittedName>
</protein>
<organism evidence="1">
    <name type="scientific">Haptolina brevifila</name>
    <dbReference type="NCBI Taxonomy" id="156173"/>
    <lineage>
        <taxon>Eukaryota</taxon>
        <taxon>Haptista</taxon>
        <taxon>Haptophyta</taxon>
        <taxon>Prymnesiophyceae</taxon>
        <taxon>Prymnesiales</taxon>
        <taxon>Prymnesiaceae</taxon>
        <taxon>Haptolina</taxon>
    </lineage>
</organism>
<dbReference type="EMBL" id="HBGU01032961">
    <property type="protein sequence ID" value="CAD9456394.1"/>
    <property type="molecule type" value="Transcribed_RNA"/>
</dbReference>
<gene>
    <name evidence="1" type="ORF">CBRE1094_LOCUS17963</name>
</gene>
<accession>A0A7S2DK43</accession>